<dbReference type="PROSITE" id="PS51257">
    <property type="entry name" value="PROKAR_LIPOPROTEIN"/>
    <property type="match status" value="1"/>
</dbReference>
<keyword evidence="3" id="KW-1185">Reference proteome</keyword>
<accession>A0A7W7RTJ4</accession>
<name>A0A7W7RTJ4_9ACTN</name>
<feature type="signal peptide" evidence="1">
    <location>
        <begin position="1"/>
        <end position="29"/>
    </location>
</feature>
<reference evidence="2 3" key="1">
    <citation type="submission" date="2020-08" db="EMBL/GenBank/DDBJ databases">
        <title>Sequencing the genomes of 1000 actinobacteria strains.</title>
        <authorList>
            <person name="Klenk H.-P."/>
        </authorList>
    </citation>
    <scope>NUCLEOTIDE SEQUENCE [LARGE SCALE GENOMIC DNA]</scope>
    <source>
        <strain evidence="2 3">DSM 43023</strain>
    </source>
</reference>
<evidence type="ECO:0000313" key="2">
    <source>
        <dbReference type="EMBL" id="MBB4937969.1"/>
    </source>
</evidence>
<protein>
    <submittedName>
        <fullName evidence="2">Uncharacterized protein</fullName>
    </submittedName>
</protein>
<keyword evidence="1" id="KW-0732">Signal</keyword>
<dbReference type="RefSeq" id="WP_184754248.1">
    <property type="nucleotide sequence ID" value="NZ_BAABEK010000014.1"/>
</dbReference>
<feature type="chain" id="PRO_5031346440" evidence="1">
    <location>
        <begin position="30"/>
        <end position="171"/>
    </location>
</feature>
<dbReference type="Proteomes" id="UP000534286">
    <property type="component" value="Unassembled WGS sequence"/>
</dbReference>
<evidence type="ECO:0000256" key="1">
    <source>
        <dbReference type="SAM" id="SignalP"/>
    </source>
</evidence>
<comment type="caution">
    <text evidence="2">The sequence shown here is derived from an EMBL/GenBank/DDBJ whole genome shotgun (WGS) entry which is preliminary data.</text>
</comment>
<dbReference type="AlphaFoldDB" id="A0A7W7RTJ4"/>
<sequence>MKARLLLLAVPLLLAGCGAASTTSGVASAGDGTAKHTASASVSASVDRGQAQLKFAQCMRENGVDMADPNGSGQIRVQAQKGEEAKMEKAMKECQHFMEDAVGDKGAANDPKRRDEMVKYVQCLRENGIAIDDPDPNGRLRLKMSDGSEQKMKAAEEACKEFAPAMKGSGR</sequence>
<evidence type="ECO:0000313" key="3">
    <source>
        <dbReference type="Proteomes" id="UP000534286"/>
    </source>
</evidence>
<dbReference type="EMBL" id="JACHJU010000001">
    <property type="protein sequence ID" value="MBB4937969.1"/>
    <property type="molecule type" value="Genomic_DNA"/>
</dbReference>
<organism evidence="2 3">
    <name type="scientific">Streptosporangium album</name>
    <dbReference type="NCBI Taxonomy" id="47479"/>
    <lineage>
        <taxon>Bacteria</taxon>
        <taxon>Bacillati</taxon>
        <taxon>Actinomycetota</taxon>
        <taxon>Actinomycetes</taxon>
        <taxon>Streptosporangiales</taxon>
        <taxon>Streptosporangiaceae</taxon>
        <taxon>Streptosporangium</taxon>
    </lineage>
</organism>
<proteinExistence type="predicted"/>
<gene>
    <name evidence="2" type="ORF">FHR32_002274</name>
</gene>